<evidence type="ECO:0000313" key="2">
    <source>
        <dbReference type="EMBL" id="CBX90167.1"/>
    </source>
</evidence>
<dbReference type="VEuPathDB" id="FungiDB:LEMA_P062930.1"/>
<proteinExistence type="predicted"/>
<dbReference type="HOGENOM" id="CLU_2722658_0_0_1"/>
<organism evidence="2 3">
    <name type="scientific">Leptosphaeria maculans (strain JN3 / isolate v23.1.3 / race Av1-4-5-6-7-8)</name>
    <name type="common">Blackleg fungus</name>
    <name type="synonym">Phoma lingam</name>
    <dbReference type="NCBI Taxonomy" id="985895"/>
    <lineage>
        <taxon>Eukaryota</taxon>
        <taxon>Fungi</taxon>
        <taxon>Dikarya</taxon>
        <taxon>Ascomycota</taxon>
        <taxon>Pezizomycotina</taxon>
        <taxon>Dothideomycetes</taxon>
        <taxon>Pleosporomycetidae</taxon>
        <taxon>Pleosporales</taxon>
        <taxon>Pleosporineae</taxon>
        <taxon>Leptosphaeriaceae</taxon>
        <taxon>Plenodomus</taxon>
        <taxon>Plenodomus lingam/Leptosphaeria maculans species complex</taxon>
    </lineage>
</organism>
<dbReference type="Proteomes" id="UP000002668">
    <property type="component" value="Genome"/>
</dbReference>
<keyword evidence="3" id="KW-1185">Reference proteome</keyword>
<feature type="compositionally biased region" description="Low complexity" evidence="1">
    <location>
        <begin position="61"/>
        <end position="72"/>
    </location>
</feature>
<sequence>MAVFQTAGAWSMRNRGRRIGLGGLGRWAGWRVGACKGVGGGFDTYVTPFHLFPPPPQERLSSTSSTTTTTTT</sequence>
<evidence type="ECO:0000256" key="1">
    <source>
        <dbReference type="SAM" id="MobiDB-lite"/>
    </source>
</evidence>
<evidence type="ECO:0000313" key="3">
    <source>
        <dbReference type="Proteomes" id="UP000002668"/>
    </source>
</evidence>
<protein>
    <submittedName>
        <fullName evidence="2">Uncharacterized protein</fullName>
    </submittedName>
</protein>
<dbReference type="AlphaFoldDB" id="E4ZFU7"/>
<name>E4ZFU7_LEPMJ</name>
<gene>
    <name evidence="2" type="ORF">LEMA_P062930.1</name>
</gene>
<dbReference type="InParanoid" id="E4ZFU7"/>
<accession>E4ZFU7</accession>
<dbReference type="EMBL" id="FP929064">
    <property type="protein sequence ID" value="CBX90167.1"/>
    <property type="molecule type" value="Genomic_DNA"/>
</dbReference>
<feature type="region of interest" description="Disordered" evidence="1">
    <location>
        <begin position="53"/>
        <end position="72"/>
    </location>
</feature>
<reference evidence="3" key="1">
    <citation type="journal article" date="2011" name="Nat. Commun.">
        <title>Effector diversification within compartments of the Leptosphaeria maculans genome affected by Repeat-Induced Point mutations.</title>
        <authorList>
            <person name="Rouxel T."/>
            <person name="Grandaubert J."/>
            <person name="Hane J.K."/>
            <person name="Hoede C."/>
            <person name="van de Wouw A.P."/>
            <person name="Couloux A."/>
            <person name="Dominguez V."/>
            <person name="Anthouard V."/>
            <person name="Bally P."/>
            <person name="Bourras S."/>
            <person name="Cozijnsen A.J."/>
            <person name="Ciuffetti L.M."/>
            <person name="Degrave A."/>
            <person name="Dilmaghani A."/>
            <person name="Duret L."/>
            <person name="Fudal I."/>
            <person name="Goodwin S.B."/>
            <person name="Gout L."/>
            <person name="Glaser N."/>
            <person name="Linglin J."/>
            <person name="Kema G.H.J."/>
            <person name="Lapalu N."/>
            <person name="Lawrence C.B."/>
            <person name="May K."/>
            <person name="Meyer M."/>
            <person name="Ollivier B."/>
            <person name="Poulain J."/>
            <person name="Schoch C.L."/>
            <person name="Simon A."/>
            <person name="Spatafora J.W."/>
            <person name="Stachowiak A."/>
            <person name="Turgeon B.G."/>
            <person name="Tyler B.M."/>
            <person name="Vincent D."/>
            <person name="Weissenbach J."/>
            <person name="Amselem J."/>
            <person name="Quesneville H."/>
            <person name="Oliver R.P."/>
            <person name="Wincker P."/>
            <person name="Balesdent M.-H."/>
            <person name="Howlett B.J."/>
        </authorList>
    </citation>
    <scope>NUCLEOTIDE SEQUENCE [LARGE SCALE GENOMIC DNA]</scope>
    <source>
        <strain evidence="3">JN3 / isolate v23.1.3 / race Av1-4-5-6-7-8</strain>
    </source>
</reference>